<accession>A0A4R4PK44</accession>
<evidence type="ECO:0000256" key="1">
    <source>
        <dbReference type="SAM" id="Phobius"/>
    </source>
</evidence>
<organism evidence="2 3">
    <name type="scientific">Kribbella albertanoniae</name>
    <dbReference type="NCBI Taxonomy" id="1266829"/>
    <lineage>
        <taxon>Bacteria</taxon>
        <taxon>Bacillati</taxon>
        <taxon>Actinomycetota</taxon>
        <taxon>Actinomycetes</taxon>
        <taxon>Propionibacteriales</taxon>
        <taxon>Kribbellaceae</taxon>
        <taxon>Kribbella</taxon>
    </lineage>
</organism>
<dbReference type="OrthoDB" id="3765294at2"/>
<evidence type="ECO:0000313" key="2">
    <source>
        <dbReference type="EMBL" id="TDC22460.1"/>
    </source>
</evidence>
<evidence type="ECO:0000313" key="3">
    <source>
        <dbReference type="Proteomes" id="UP000295075"/>
    </source>
</evidence>
<evidence type="ECO:0008006" key="4">
    <source>
        <dbReference type="Google" id="ProtNLM"/>
    </source>
</evidence>
<proteinExistence type="predicted"/>
<keyword evidence="1" id="KW-1133">Transmembrane helix</keyword>
<keyword evidence="3" id="KW-1185">Reference proteome</keyword>
<sequence length="1364" mass="139117">MGKVGDAYVEVKPDTDKFGTWLKAQMAGVSGQADKHGRNTGLRFGNAMQSGIASSIGRTGILVGLGAVLAGPLSAATSGLAAGLTALGSSAAYAGGSAAAAIPIYTALAQGIGVTKIATVGMEDAFKEAFKAQAALGAGEKLTEAQQKKLTASMKNLAPAARQVVGETLKLYPAFQKLRLGVQQRMFAGVAGVMRTTAGRVLPLLTRQLNTSATTVNRLGKAFVAANTTAHAMRDWGRIMGANNTILKLMGSAAIRAFSGARSALIPLLPFGVQLSRTVNNIALSFARWAASAKGQNQITVFMRGAFASAKLLLSISKNLAIALGNIFKQGKGTGDSLLVLINNLTARFAKWTSSLQGKSALQKWFAEGKETMIEFGRLIGDVARAFGGLAGTSDPSQTIANIRAAIQPLLGLLQQLNATGVGEQVITGFAQIGAALQQMNAGGALAAFVGSLASMTQALANFVTSVPGGTQTIASLAGVLGTLAAIRFVGSVTGITQLGLAIGKLGAAGIKSQGGVSGTFDTIRLKGMLLADSMRGIGAKMASGLSTAWTGIGVGAVNTQSKLTKFGYTVQETFLQLGSKIATGVRSAGTALSGFASRAAQTGASIGASIGRGAATAGTAIGRYGAALGRGAAAGLQIIAMNARVAASIALVGIQSALAAAKTLVIRAAMAAWTVVQWALNAAMTANPIGLLVAGLALLAGAIYLAWTRSSTFRTVVMAVFNAIRSVVVSNLNAVRAVVTAVWGFIGPFISRAVSVIGSVIRTYFTIYVAVIRAALTSIAAVVRAGFTIGRTIIMTVVRVVKALVTGDFGAIRGIITGAMATIRGAVSGAFSTIRGAVSSAMSTIKSAISGAWSSAVAAFRNGVSNAVSAVASLRGKVTGAVSGAGSWLVSAGADLIRGLMSGISSMAGAVAGKAREVVSSAVSAAKGALGISSPSKVFIEIGKNTLAGFVKGLQADSGKAKQATVALMAAIRDSAAKLIEGARITPAERTKLVSQQTSLLRTLANNAARLSADKKAKKAGRAGLSGAQLAVLRRADAEARARLRDITADLQRGSTLSAAEIKLINAQRNKMVAAISKAYNTKLAPARKALDLLNARIATTTDQIKNLKNLRAEVAKSVADVGLGARDLFGQMMAGIAPDPAAVIARLGQNLKAVTDFKNKMAALLKKGLNADVVQQIAAQGAVAGGQMADVLLKSTPAQVKQLNSTYAQIGSVASQTGNLVAGGMYDAGIKAAEGLLKGLQAKRKQLETYLTGLANSMVAALKKTLKIKSPSRVFRDIGMSTGAGLALGLERSQPLVDRAQLSINGPALGTATPLPNGFGPQLAIGQLRVFIGDREITDIARTEVKAANTKLADKNLRRTTV</sequence>
<comment type="caution">
    <text evidence="2">The sequence shown here is derived from an EMBL/GenBank/DDBJ whole genome shotgun (WGS) entry which is preliminary data.</text>
</comment>
<dbReference type="RefSeq" id="WP_132412798.1">
    <property type="nucleotide sequence ID" value="NZ_SMKA01000190.1"/>
</dbReference>
<feature type="transmembrane region" description="Helical" evidence="1">
    <location>
        <begin position="766"/>
        <end position="788"/>
    </location>
</feature>
<reference evidence="2 3" key="1">
    <citation type="submission" date="2019-03" db="EMBL/GenBank/DDBJ databases">
        <title>Draft genome sequences of novel Actinobacteria.</title>
        <authorList>
            <person name="Sahin N."/>
            <person name="Ay H."/>
            <person name="Saygin H."/>
        </authorList>
    </citation>
    <scope>NUCLEOTIDE SEQUENCE [LARGE SCALE GENOMIC DNA]</scope>
    <source>
        <strain evidence="2 3">JCM 30547</strain>
    </source>
</reference>
<feature type="transmembrane region" description="Helical" evidence="1">
    <location>
        <begin position="720"/>
        <end position="746"/>
    </location>
</feature>
<name>A0A4R4PK44_9ACTN</name>
<protein>
    <recommendedName>
        <fullName evidence="4">Tape measure protein</fullName>
    </recommendedName>
</protein>
<dbReference type="PANTHER" id="PTHR37813:SF1">
    <property type="entry name" value="FELS-2 PROPHAGE PROTEIN"/>
    <property type="match status" value="1"/>
</dbReference>
<gene>
    <name evidence="2" type="ORF">E1261_30920</name>
</gene>
<keyword evidence="1" id="KW-0472">Membrane</keyword>
<dbReference type="EMBL" id="SMKA01000190">
    <property type="protein sequence ID" value="TDC22460.1"/>
    <property type="molecule type" value="Genomic_DNA"/>
</dbReference>
<feature type="transmembrane region" description="Helical" evidence="1">
    <location>
        <begin position="690"/>
        <end position="708"/>
    </location>
</feature>
<dbReference type="PANTHER" id="PTHR37813">
    <property type="entry name" value="FELS-2 PROPHAGE PROTEIN"/>
    <property type="match status" value="1"/>
</dbReference>
<keyword evidence="1" id="KW-0812">Transmembrane</keyword>
<dbReference type="Proteomes" id="UP000295075">
    <property type="component" value="Unassembled WGS sequence"/>
</dbReference>